<dbReference type="PANTHER" id="PTHR46060">
    <property type="entry name" value="MARINER MOS1 TRANSPOSASE-LIKE PROTEIN"/>
    <property type="match status" value="1"/>
</dbReference>
<dbReference type="PANTHER" id="PTHR46060:SF1">
    <property type="entry name" value="MARINER MOS1 TRANSPOSASE-LIKE PROTEIN"/>
    <property type="match status" value="1"/>
</dbReference>
<reference evidence="1" key="1">
    <citation type="submission" date="2015-12" db="EMBL/GenBank/DDBJ databases">
        <title>De novo transcriptome assembly of four potential Pierce s Disease insect vectors from Arizona vineyards.</title>
        <authorList>
            <person name="Tassone E.E."/>
        </authorList>
    </citation>
    <scope>NUCLEOTIDE SEQUENCE</scope>
</reference>
<dbReference type="GO" id="GO:0003676">
    <property type="term" value="F:nucleic acid binding"/>
    <property type="evidence" value="ECO:0007669"/>
    <property type="project" value="InterPro"/>
</dbReference>
<dbReference type="EMBL" id="GEDC01005143">
    <property type="protein sequence ID" value="JAS32155.1"/>
    <property type="molecule type" value="Transcribed_RNA"/>
</dbReference>
<organism evidence="1">
    <name type="scientific">Clastoptera arizonana</name>
    <name type="common">Arizona spittle bug</name>
    <dbReference type="NCBI Taxonomy" id="38151"/>
    <lineage>
        <taxon>Eukaryota</taxon>
        <taxon>Metazoa</taxon>
        <taxon>Ecdysozoa</taxon>
        <taxon>Arthropoda</taxon>
        <taxon>Hexapoda</taxon>
        <taxon>Insecta</taxon>
        <taxon>Pterygota</taxon>
        <taxon>Neoptera</taxon>
        <taxon>Paraneoptera</taxon>
        <taxon>Hemiptera</taxon>
        <taxon>Auchenorrhyncha</taxon>
        <taxon>Cercopoidea</taxon>
        <taxon>Clastopteridae</taxon>
        <taxon>Clastoptera</taxon>
    </lineage>
</organism>
<dbReference type="Gene3D" id="3.30.420.10">
    <property type="entry name" value="Ribonuclease H-like superfamily/Ribonuclease H"/>
    <property type="match status" value="1"/>
</dbReference>
<feature type="non-terminal residue" evidence="1">
    <location>
        <position position="103"/>
    </location>
</feature>
<accession>A0A1B6E2J5</accession>
<evidence type="ECO:0000313" key="1">
    <source>
        <dbReference type="EMBL" id="JAS32155.1"/>
    </source>
</evidence>
<sequence>MPLPIENPANCEVCAVIRFLRAKGFKSADIHRQIRDAYGENIMRDGMVRKGVRGFKTSTIRSEVKDLITSFGWENPPYSPDLAPSDYHFFLHLRQHHTDDDPK</sequence>
<gene>
    <name evidence="1" type="ORF">g.8290</name>
</gene>
<dbReference type="InterPro" id="IPR052709">
    <property type="entry name" value="Transposase-MT_Hybrid"/>
</dbReference>
<name>A0A1B6E2J5_9HEMI</name>
<dbReference type="AlphaFoldDB" id="A0A1B6E2J5"/>
<dbReference type="InterPro" id="IPR036397">
    <property type="entry name" value="RNaseH_sf"/>
</dbReference>
<evidence type="ECO:0008006" key="2">
    <source>
        <dbReference type="Google" id="ProtNLM"/>
    </source>
</evidence>
<protein>
    <recommendedName>
        <fullName evidence="2">Mos1 transposase HTH domain-containing protein</fullName>
    </recommendedName>
</protein>
<proteinExistence type="predicted"/>